<keyword evidence="2" id="KW-1185">Reference proteome</keyword>
<gene>
    <name evidence="1" type="ORF">L207DRAFT_637208</name>
</gene>
<dbReference type="EMBL" id="KZ613951">
    <property type="protein sequence ID" value="PMD36033.1"/>
    <property type="molecule type" value="Genomic_DNA"/>
</dbReference>
<name>A0A2J6RBY5_HYAVF</name>
<reference evidence="1 2" key="1">
    <citation type="submission" date="2016-04" db="EMBL/GenBank/DDBJ databases">
        <title>A degradative enzymes factory behind the ericoid mycorrhizal symbiosis.</title>
        <authorList>
            <consortium name="DOE Joint Genome Institute"/>
            <person name="Martino E."/>
            <person name="Morin E."/>
            <person name="Grelet G."/>
            <person name="Kuo A."/>
            <person name="Kohler A."/>
            <person name="Daghino S."/>
            <person name="Barry K."/>
            <person name="Choi C."/>
            <person name="Cichocki N."/>
            <person name="Clum A."/>
            <person name="Copeland A."/>
            <person name="Hainaut M."/>
            <person name="Haridas S."/>
            <person name="Labutti K."/>
            <person name="Lindquist E."/>
            <person name="Lipzen A."/>
            <person name="Khouja H.-R."/>
            <person name="Murat C."/>
            <person name="Ohm R."/>
            <person name="Olson A."/>
            <person name="Spatafora J."/>
            <person name="Veneault-Fourrey C."/>
            <person name="Henrissat B."/>
            <person name="Grigoriev I."/>
            <person name="Martin F."/>
            <person name="Perotto S."/>
        </authorList>
    </citation>
    <scope>NUCLEOTIDE SEQUENCE [LARGE SCALE GENOMIC DNA]</scope>
    <source>
        <strain evidence="1 2">F</strain>
    </source>
</reference>
<protein>
    <submittedName>
        <fullName evidence="1">Uncharacterized protein</fullName>
    </submittedName>
</protein>
<sequence length="226" mass="24628">MYARKFYGLQHSRFDALGTIIYTHIQRKAVRRASFEARSNALHALLEIGMSIMWASSSDFAKDARANPIPKEIGNAPAIILSGMTKEEKKSVSQTKDWLEDVENLQKSAGEDDVNFCLSSAMLLCRLAGGKTASEVSAFEDGEVDQFHIACACLNGIRFGCALQLSRFSLFSDGIDSTGLGHLVSISTKSCPWLAVARLRPRAASQRFTSDFAVRPALQKSGTAST</sequence>
<dbReference type="Proteomes" id="UP000235786">
    <property type="component" value="Unassembled WGS sequence"/>
</dbReference>
<evidence type="ECO:0000313" key="2">
    <source>
        <dbReference type="Proteomes" id="UP000235786"/>
    </source>
</evidence>
<dbReference type="AlphaFoldDB" id="A0A2J6RBY5"/>
<proteinExistence type="predicted"/>
<organism evidence="1 2">
    <name type="scientific">Hyaloscypha variabilis (strain UAMH 11265 / GT02V1 / F)</name>
    <name type="common">Meliniomyces variabilis</name>
    <dbReference type="NCBI Taxonomy" id="1149755"/>
    <lineage>
        <taxon>Eukaryota</taxon>
        <taxon>Fungi</taxon>
        <taxon>Dikarya</taxon>
        <taxon>Ascomycota</taxon>
        <taxon>Pezizomycotina</taxon>
        <taxon>Leotiomycetes</taxon>
        <taxon>Helotiales</taxon>
        <taxon>Hyaloscyphaceae</taxon>
        <taxon>Hyaloscypha</taxon>
        <taxon>Hyaloscypha variabilis</taxon>
    </lineage>
</organism>
<evidence type="ECO:0000313" key="1">
    <source>
        <dbReference type="EMBL" id="PMD36033.1"/>
    </source>
</evidence>
<accession>A0A2J6RBY5</accession>